<dbReference type="InterPro" id="IPR052019">
    <property type="entry name" value="F420H2_bilvrd_red/Heme_oxyg"/>
</dbReference>
<evidence type="ECO:0000259" key="2">
    <source>
        <dbReference type="Pfam" id="PF01243"/>
    </source>
</evidence>
<dbReference type="EMBL" id="NGFP01000019">
    <property type="protein sequence ID" value="OUC98525.1"/>
    <property type="molecule type" value="Genomic_DNA"/>
</dbReference>
<dbReference type="InterPro" id="IPR012349">
    <property type="entry name" value="Split_barrel_FMN-bd"/>
</dbReference>
<gene>
    <name evidence="3" type="ORF">CA984_06530</name>
</gene>
<dbReference type="InterPro" id="IPR024031">
    <property type="entry name" value="MSMEG_5819/OxyR"/>
</dbReference>
<dbReference type="RefSeq" id="WP_086569270.1">
    <property type="nucleotide sequence ID" value="NZ_NGFP01000019.1"/>
</dbReference>
<accession>A0A2C9ZMH1</accession>
<proteinExistence type="predicted"/>
<dbReference type="PANTHER" id="PTHR35176">
    <property type="entry name" value="HEME OXYGENASE HI_0854-RELATED"/>
    <property type="match status" value="1"/>
</dbReference>
<dbReference type="GO" id="GO:0016627">
    <property type="term" value="F:oxidoreductase activity, acting on the CH-CH group of donors"/>
    <property type="evidence" value="ECO:0007669"/>
    <property type="project" value="TreeGrafter"/>
</dbReference>
<dbReference type="InterPro" id="IPR011576">
    <property type="entry name" value="Pyridox_Oxase_N"/>
</dbReference>
<evidence type="ECO:0000313" key="4">
    <source>
        <dbReference type="Proteomes" id="UP000194761"/>
    </source>
</evidence>
<keyword evidence="1" id="KW-0560">Oxidoreductase</keyword>
<dbReference type="NCBIfam" id="TIGR04023">
    <property type="entry name" value="PPOX_MSMEG_5819"/>
    <property type="match status" value="1"/>
</dbReference>
<protein>
    <submittedName>
        <fullName evidence="3">Pyridoxamine 5'-phosphate oxidase</fullName>
    </submittedName>
</protein>
<dbReference type="GO" id="GO:0070967">
    <property type="term" value="F:coenzyme F420 binding"/>
    <property type="evidence" value="ECO:0007669"/>
    <property type="project" value="TreeGrafter"/>
</dbReference>
<dbReference type="Gene3D" id="2.30.110.10">
    <property type="entry name" value="Electron Transport, Fmn-binding Protein, Chain A"/>
    <property type="match status" value="1"/>
</dbReference>
<reference evidence="3 4" key="1">
    <citation type="submission" date="2017-05" db="EMBL/GenBank/DDBJ databases">
        <title>Biotechnological potential of actinobacteria isolated from South African environments.</title>
        <authorList>
            <person name="Le Roes-Hill M."/>
            <person name="Prins A."/>
            <person name="Durrell K.A."/>
        </authorList>
    </citation>
    <scope>NUCLEOTIDE SEQUENCE [LARGE SCALE GENOMIC DNA]</scope>
    <source>
        <strain evidence="3">M26</strain>
    </source>
</reference>
<evidence type="ECO:0000256" key="1">
    <source>
        <dbReference type="ARBA" id="ARBA00023002"/>
    </source>
</evidence>
<dbReference type="GO" id="GO:0005829">
    <property type="term" value="C:cytosol"/>
    <property type="evidence" value="ECO:0007669"/>
    <property type="project" value="TreeGrafter"/>
</dbReference>
<sequence length="139" mass="15212">MALTPTEAAYLAGQQRGRLATVAPDGTPQNKPVGFDHNAELGTIDIYGFEMESSAKFRNIKLRPDVSFVVDDAVGDGPSGVRFLEIRGRAEAAVLALPPDEHMSTSFIRIHPRRIAAYNIDPDRPGFYGRDITREEAGQ</sequence>
<organism evidence="3 4">
    <name type="scientific">Streptosporangium minutum</name>
    <dbReference type="NCBI Taxonomy" id="569862"/>
    <lineage>
        <taxon>Bacteria</taxon>
        <taxon>Bacillati</taxon>
        <taxon>Actinomycetota</taxon>
        <taxon>Actinomycetes</taxon>
        <taxon>Streptosporangiales</taxon>
        <taxon>Streptosporangiaceae</taxon>
        <taxon>Streptosporangium</taxon>
    </lineage>
</organism>
<dbReference type="SUPFAM" id="SSF50475">
    <property type="entry name" value="FMN-binding split barrel"/>
    <property type="match status" value="1"/>
</dbReference>
<name>A0A2C9ZMH1_9ACTN</name>
<evidence type="ECO:0000313" key="3">
    <source>
        <dbReference type="EMBL" id="OUC98525.1"/>
    </source>
</evidence>
<keyword evidence="4" id="KW-1185">Reference proteome</keyword>
<dbReference type="Pfam" id="PF01243">
    <property type="entry name" value="PNPOx_N"/>
    <property type="match status" value="1"/>
</dbReference>
<dbReference type="AlphaFoldDB" id="A0A2C9ZMH1"/>
<dbReference type="PANTHER" id="PTHR35176:SF6">
    <property type="entry name" value="HEME OXYGENASE HI_0854-RELATED"/>
    <property type="match status" value="1"/>
</dbReference>
<comment type="caution">
    <text evidence="3">The sequence shown here is derived from an EMBL/GenBank/DDBJ whole genome shotgun (WGS) entry which is preliminary data.</text>
</comment>
<feature type="domain" description="Pyridoxamine 5'-phosphate oxidase N-terminal" evidence="2">
    <location>
        <begin position="5"/>
        <end position="103"/>
    </location>
</feature>
<dbReference type="Proteomes" id="UP000194761">
    <property type="component" value="Unassembled WGS sequence"/>
</dbReference>